<reference evidence="2 3" key="1">
    <citation type="journal article" date="2011" name="Proc. Natl. Acad. Sci. U.S.A.">
        <title>Evolutionary erosion of yeast sex chromosomes by mating-type switching accidents.</title>
        <authorList>
            <person name="Gordon J.L."/>
            <person name="Armisen D."/>
            <person name="Proux-Wera E."/>
            <person name="Oheigeartaigh S.S."/>
            <person name="Byrne K.P."/>
            <person name="Wolfe K.H."/>
        </authorList>
    </citation>
    <scope>NUCLEOTIDE SEQUENCE [LARGE SCALE GENOMIC DNA]</scope>
    <source>
        <strain evidence="3">ATCC 76901 / BCRC 22586 / CBS 4309 / NBRC 1992 / NRRL Y-12630</strain>
    </source>
</reference>
<dbReference type="GO" id="GO:0034497">
    <property type="term" value="P:protein localization to phagophore assembly site"/>
    <property type="evidence" value="ECO:0007669"/>
    <property type="project" value="EnsemblFungi"/>
</dbReference>
<dbReference type="GO" id="GO:0034727">
    <property type="term" value="P:piecemeal microautophagy of the nucleus"/>
    <property type="evidence" value="ECO:0007669"/>
    <property type="project" value="EnsemblFungi"/>
</dbReference>
<reference key="2">
    <citation type="submission" date="2011-08" db="EMBL/GenBank/DDBJ databases">
        <title>Genome sequence of Naumovozyma castellii.</title>
        <authorList>
            <person name="Gordon J.L."/>
            <person name="Armisen D."/>
            <person name="Proux-Wera E."/>
            <person name="OhEigeartaigh S.S."/>
            <person name="Byrne K.P."/>
            <person name="Wolfe K.H."/>
        </authorList>
    </citation>
    <scope>NUCLEOTIDE SEQUENCE</scope>
    <source>
        <strain>Type strain:CBS 4309</strain>
    </source>
</reference>
<dbReference type="STRING" id="1064592.G0V9Y7"/>
<accession>G0V9Y7</accession>
<gene>
    <name evidence="2" type="primary">NCAS0B03880</name>
    <name evidence="2" type="ordered locus">NCAS_0B03880</name>
</gene>
<evidence type="ECO:0000256" key="1">
    <source>
        <dbReference type="SAM" id="MobiDB-lite"/>
    </source>
</evidence>
<dbReference type="GO" id="GO:0006888">
    <property type="term" value="P:endoplasmic reticulum to Golgi vesicle-mediated transport"/>
    <property type="evidence" value="ECO:0007669"/>
    <property type="project" value="EnsemblFungi"/>
</dbReference>
<organism evidence="2 3">
    <name type="scientific">Naumovozyma castellii</name>
    <name type="common">Yeast</name>
    <name type="synonym">Saccharomyces castellii</name>
    <dbReference type="NCBI Taxonomy" id="27288"/>
    <lineage>
        <taxon>Eukaryota</taxon>
        <taxon>Fungi</taxon>
        <taxon>Dikarya</taxon>
        <taxon>Ascomycota</taxon>
        <taxon>Saccharomycotina</taxon>
        <taxon>Saccharomycetes</taxon>
        <taxon>Saccharomycetales</taxon>
        <taxon>Saccharomycetaceae</taxon>
        <taxon>Naumovozyma</taxon>
    </lineage>
</organism>
<dbReference type="GO" id="GO:1990072">
    <property type="term" value="C:TRAPPIII protein complex"/>
    <property type="evidence" value="ECO:0007669"/>
    <property type="project" value="EnsemblFungi"/>
</dbReference>
<dbReference type="HOGENOM" id="CLU_015504_0_0_1"/>
<proteinExistence type="predicted"/>
<dbReference type="GO" id="GO:0000407">
    <property type="term" value="C:phagophore assembly site"/>
    <property type="evidence" value="ECO:0007669"/>
    <property type="project" value="EnsemblFungi"/>
</dbReference>
<dbReference type="InterPro" id="IPR024420">
    <property type="entry name" value="TRAPP_III_complex_Trs85"/>
</dbReference>
<dbReference type="OrthoDB" id="203724at2759"/>
<dbReference type="GO" id="GO:0031410">
    <property type="term" value="C:cytoplasmic vesicle"/>
    <property type="evidence" value="ECO:0007669"/>
    <property type="project" value="EnsemblFungi"/>
</dbReference>
<dbReference type="AlphaFoldDB" id="G0V9Y7"/>
<dbReference type="GeneID" id="96902031"/>
<dbReference type="PANTHER" id="PTHR12975">
    <property type="entry name" value="TRANSPORT PROTEIN TRAPP"/>
    <property type="match status" value="1"/>
</dbReference>
<sequence length="706" mass="80965">MNFSYEHYMNLLFHLDYGKETVPSEIAKRIVSNAISPVIAVTSTSELDHHILETYNIDSLYMLLRFFSGCVSDRDQANELEKSQKDKISSNNTLTLPTTSPLPKVRTRGRSRSNSLFQRDSTQSQYIRFTKPLGDVIATKNANDMLFDYHSLEIYLQNYLDLIQKNTDDNTPYELLKKSIYHSFFSLAISSTTILSPYECFNHPVVSLIAVDISLGQNYDDVRDLLVDFKNLNSSTHNFPIFMNTNDMLPVVLLCYDDQFIEQFETCQALTKKIKKQLFVECISLPLWKDSYPSDPQVHLHQPVMSSLEEMIYFLNQPKEVTLPYELIQSIYNILDSLVYNLMIPFMKRKIAFWDETILQPRKSLFHGAKFLKKFMTKTALTHQENLLTKDAQGNEYFTSASSEFLMRKLADWSMMLSDFKTAYATYESLTHDLESFPKYSASCLEWCAVSLLMGAQNIVTVKMLKNDINPLIEKALSTYENCATVLPETDKRNTDELIVVPVRSYETRCMILASELFLSLSDTWTSTPYAISYLETILVECKLGACSQIMIWERLSDCYELRVDPRIKHKAAGTIANTSSPKKSSESDMQGHVMTPSPLTKEDVSNDANNDTDQDIVSKGFTRKRKAAFFRLMAAKKWAEQKRWRQVSWCLQSIDDTYSKIGLADRDDLILKKIQNKLKTAETETIDAGAEKNAEVSHHEVDSPN</sequence>
<dbReference type="Pfam" id="PF12739">
    <property type="entry name" value="TRAPPC-Trs85"/>
    <property type="match status" value="1"/>
</dbReference>
<dbReference type="RefSeq" id="XP_003674845.1">
    <property type="nucleotide sequence ID" value="XM_003674797.1"/>
</dbReference>
<evidence type="ECO:0008006" key="4">
    <source>
        <dbReference type="Google" id="ProtNLM"/>
    </source>
</evidence>
<dbReference type="OMA" id="KLADWSM"/>
<feature type="compositionally biased region" description="Basic and acidic residues" evidence="1">
    <location>
        <begin position="690"/>
        <end position="706"/>
    </location>
</feature>
<evidence type="ECO:0000313" key="3">
    <source>
        <dbReference type="Proteomes" id="UP000001640"/>
    </source>
</evidence>
<dbReference type="GO" id="GO:0051321">
    <property type="term" value="P:meiotic cell cycle"/>
    <property type="evidence" value="ECO:0007669"/>
    <property type="project" value="EnsemblFungi"/>
</dbReference>
<feature type="region of interest" description="Disordered" evidence="1">
    <location>
        <begin position="573"/>
        <end position="616"/>
    </location>
</feature>
<dbReference type="Proteomes" id="UP000001640">
    <property type="component" value="Chromosome 2"/>
</dbReference>
<name>G0V9Y7_NAUCA</name>
<feature type="region of interest" description="Disordered" evidence="1">
    <location>
        <begin position="683"/>
        <end position="706"/>
    </location>
</feature>
<feature type="region of interest" description="Disordered" evidence="1">
    <location>
        <begin position="82"/>
        <end position="114"/>
    </location>
</feature>
<keyword evidence="3" id="KW-1185">Reference proteome</keyword>
<dbReference type="GO" id="GO:0000425">
    <property type="term" value="P:pexophagy"/>
    <property type="evidence" value="ECO:0007669"/>
    <property type="project" value="EnsemblFungi"/>
</dbReference>
<dbReference type="eggNOG" id="KOG1938">
    <property type="taxonomic scope" value="Eukaryota"/>
</dbReference>
<dbReference type="GO" id="GO:0071255">
    <property type="term" value="P:Cvt vesicle assembly"/>
    <property type="evidence" value="ECO:0007669"/>
    <property type="project" value="EnsemblFungi"/>
</dbReference>
<dbReference type="KEGG" id="ncs:NCAS_0B03880"/>
<evidence type="ECO:0000313" key="2">
    <source>
        <dbReference type="EMBL" id="CCC68472.1"/>
    </source>
</evidence>
<dbReference type="PANTHER" id="PTHR12975:SF6">
    <property type="entry name" value="TRAFFICKING PROTEIN PARTICLE COMPLEX SUBUNIT 8"/>
    <property type="match status" value="1"/>
</dbReference>
<dbReference type="FunCoup" id="G0V9Y7">
    <property type="interactions" value="48"/>
</dbReference>
<dbReference type="InParanoid" id="G0V9Y7"/>
<protein>
    <recommendedName>
        <fullName evidence="4">Trafficking protein particle complex III-specific subunit 85</fullName>
    </recommendedName>
</protein>
<feature type="compositionally biased region" description="Low complexity" evidence="1">
    <location>
        <begin position="89"/>
        <end position="103"/>
    </location>
</feature>
<dbReference type="EMBL" id="HE576753">
    <property type="protein sequence ID" value="CCC68472.1"/>
    <property type="molecule type" value="Genomic_DNA"/>
</dbReference>